<feature type="domain" description="3-keto-alpha-glucoside-1,2-lyase/3-keto-2-hydroxy-glucal hydratase" evidence="1">
    <location>
        <begin position="36"/>
        <end position="253"/>
    </location>
</feature>
<dbReference type="RefSeq" id="WP_132222102.1">
    <property type="nucleotide sequence ID" value="NZ_SMGO01000001.1"/>
</dbReference>
<accession>A0A4R1M2P2</accession>
<dbReference type="Proteomes" id="UP000294616">
    <property type="component" value="Unassembled WGS sequence"/>
</dbReference>
<reference evidence="2 3" key="1">
    <citation type="submission" date="2019-03" db="EMBL/GenBank/DDBJ databases">
        <title>Genomic Encyclopedia of Archaeal and Bacterial Type Strains, Phase II (KMG-II): from individual species to whole genera.</title>
        <authorList>
            <person name="Goeker M."/>
        </authorList>
    </citation>
    <scope>NUCLEOTIDE SEQUENCE [LARGE SCALE GENOMIC DNA]</scope>
    <source>
        <strain evidence="2 3">DSM 22554</strain>
    </source>
</reference>
<protein>
    <submittedName>
        <fullName evidence="2">Uncharacterized protein DUF1080</fullName>
    </submittedName>
</protein>
<dbReference type="AlphaFoldDB" id="A0A4R1M2P2"/>
<dbReference type="EMBL" id="SMGO01000001">
    <property type="protein sequence ID" value="TCK85697.1"/>
    <property type="molecule type" value="Genomic_DNA"/>
</dbReference>
<name>A0A4R1M2P2_9SPHI</name>
<evidence type="ECO:0000313" key="3">
    <source>
        <dbReference type="Proteomes" id="UP000294616"/>
    </source>
</evidence>
<organism evidence="2 3">
    <name type="scientific">Albibacterium bauzanense</name>
    <dbReference type="NCBI Taxonomy" id="653929"/>
    <lineage>
        <taxon>Bacteria</taxon>
        <taxon>Pseudomonadati</taxon>
        <taxon>Bacteroidota</taxon>
        <taxon>Sphingobacteriia</taxon>
        <taxon>Sphingobacteriales</taxon>
        <taxon>Sphingobacteriaceae</taxon>
        <taxon>Albibacterium</taxon>
    </lineage>
</organism>
<gene>
    <name evidence="2" type="ORF">C8N28_1009</name>
</gene>
<keyword evidence="3" id="KW-1185">Reference proteome</keyword>
<sequence>MVLTFSLVALLSFSNATDPVPQKGTDNVQTAITQDGFVDIFDKKTLNGWTGDPVYWHVINGVLTGETKESLPALKSNTFLIWEGKQPGDFELKAEYRITESGNSGIQYRSEYVDGVPFALKGYQADIDGRNRYSGQNYEERKRTTLAYRGQIVEIPTEPDTAKAKVARNAWSPMIVKDSLGTAASLRSAIHDNDWNEIRIVAKGNRLQHYINGVLMSDVLDNDTVNRKMSGYLGVQMHVGPPMKVEFRSIKIKQ</sequence>
<dbReference type="InterPro" id="IPR010496">
    <property type="entry name" value="AL/BT2_dom"/>
</dbReference>
<evidence type="ECO:0000313" key="2">
    <source>
        <dbReference type="EMBL" id="TCK85697.1"/>
    </source>
</evidence>
<comment type="caution">
    <text evidence="2">The sequence shown here is derived from an EMBL/GenBank/DDBJ whole genome shotgun (WGS) entry which is preliminary data.</text>
</comment>
<dbReference type="OrthoDB" id="929868at2"/>
<dbReference type="Pfam" id="PF06439">
    <property type="entry name" value="3keto-disac_hyd"/>
    <property type="match status" value="1"/>
</dbReference>
<evidence type="ECO:0000259" key="1">
    <source>
        <dbReference type="Pfam" id="PF06439"/>
    </source>
</evidence>
<dbReference type="Gene3D" id="2.60.120.560">
    <property type="entry name" value="Exo-inulinase, domain 1"/>
    <property type="match status" value="1"/>
</dbReference>
<proteinExistence type="predicted"/>
<dbReference type="GO" id="GO:0016787">
    <property type="term" value="F:hydrolase activity"/>
    <property type="evidence" value="ECO:0007669"/>
    <property type="project" value="InterPro"/>
</dbReference>